<accession>A0A0F8YLN6</accession>
<organism evidence="1">
    <name type="scientific">marine sediment metagenome</name>
    <dbReference type="NCBI Taxonomy" id="412755"/>
    <lineage>
        <taxon>unclassified sequences</taxon>
        <taxon>metagenomes</taxon>
        <taxon>ecological metagenomes</taxon>
    </lineage>
</organism>
<gene>
    <name evidence="1" type="ORF">LCGC14_2804810</name>
</gene>
<dbReference type="AlphaFoldDB" id="A0A0F8YLN6"/>
<proteinExistence type="predicted"/>
<sequence length="80" mass="9546">ILHCSREKIVLILIHEVSFNVKLQKIQPFFHTLYKRMKGLKIILKQFKPTKKRVMELALGDQKNHMNLRLKILDLNLILI</sequence>
<dbReference type="EMBL" id="LAZR01052737">
    <property type="protein sequence ID" value="KKK82297.1"/>
    <property type="molecule type" value="Genomic_DNA"/>
</dbReference>
<evidence type="ECO:0000313" key="1">
    <source>
        <dbReference type="EMBL" id="KKK82297.1"/>
    </source>
</evidence>
<reference evidence="1" key="1">
    <citation type="journal article" date="2015" name="Nature">
        <title>Complex archaea that bridge the gap between prokaryotes and eukaryotes.</title>
        <authorList>
            <person name="Spang A."/>
            <person name="Saw J.H."/>
            <person name="Jorgensen S.L."/>
            <person name="Zaremba-Niedzwiedzka K."/>
            <person name="Martijn J."/>
            <person name="Lind A.E."/>
            <person name="van Eijk R."/>
            <person name="Schleper C."/>
            <person name="Guy L."/>
            <person name="Ettema T.J."/>
        </authorList>
    </citation>
    <scope>NUCLEOTIDE SEQUENCE</scope>
</reference>
<feature type="non-terminal residue" evidence="1">
    <location>
        <position position="1"/>
    </location>
</feature>
<comment type="caution">
    <text evidence="1">The sequence shown here is derived from an EMBL/GenBank/DDBJ whole genome shotgun (WGS) entry which is preliminary data.</text>
</comment>
<name>A0A0F8YLN6_9ZZZZ</name>
<protein>
    <submittedName>
        <fullName evidence="1">Uncharacterized protein</fullName>
    </submittedName>
</protein>